<keyword evidence="1" id="KW-0175">Coiled coil</keyword>
<feature type="compositionally biased region" description="Polar residues" evidence="2">
    <location>
        <begin position="802"/>
        <end position="823"/>
    </location>
</feature>
<dbReference type="PANTHER" id="PTHR36251">
    <property type="entry name" value="FELS-1 PROPHAGE HOST SPECIFICITY PROTEIN-RELATED"/>
    <property type="match status" value="1"/>
</dbReference>
<feature type="region of interest" description="Disordered" evidence="2">
    <location>
        <begin position="850"/>
        <end position="889"/>
    </location>
</feature>
<feature type="region of interest" description="Disordered" evidence="2">
    <location>
        <begin position="788"/>
        <end position="823"/>
    </location>
</feature>
<evidence type="ECO:0000259" key="3">
    <source>
        <dbReference type="Pfam" id="PF09327"/>
    </source>
</evidence>
<dbReference type="RefSeq" id="WP_212595438.1">
    <property type="nucleotide sequence ID" value="NZ_CP073587.1"/>
</dbReference>
<feature type="coiled-coil region" evidence="1">
    <location>
        <begin position="707"/>
        <end position="734"/>
    </location>
</feature>
<dbReference type="EMBL" id="CP073587">
    <property type="protein sequence ID" value="QUN06424.1"/>
    <property type="molecule type" value="Genomic_DNA"/>
</dbReference>
<organism evidence="5 6">
    <name type="scientific">Shewanella yunxiaonensis</name>
    <dbReference type="NCBI Taxonomy" id="2829809"/>
    <lineage>
        <taxon>Bacteria</taxon>
        <taxon>Pseudomonadati</taxon>
        <taxon>Pseudomonadota</taxon>
        <taxon>Gammaproteobacteria</taxon>
        <taxon>Alteromonadales</taxon>
        <taxon>Shewanellaceae</taxon>
        <taxon>Shewanella</taxon>
    </lineage>
</organism>
<dbReference type="Pfam" id="PF09327">
    <property type="entry name" value="Phage_Tail_Tip"/>
    <property type="match status" value="1"/>
</dbReference>
<dbReference type="PANTHER" id="PTHR36251:SF2">
    <property type="entry name" value="GIFSY-2 PROPHAGE HOST SPECIFICITY PROTEIN J, PHAGE LAMBDA"/>
    <property type="match status" value="1"/>
</dbReference>
<dbReference type="InterPro" id="IPR015406">
    <property type="entry name" value="GpJ_CSF"/>
</dbReference>
<dbReference type="Proteomes" id="UP000679575">
    <property type="component" value="Chromosome"/>
</dbReference>
<evidence type="ECO:0000256" key="2">
    <source>
        <dbReference type="SAM" id="MobiDB-lite"/>
    </source>
</evidence>
<evidence type="ECO:0000313" key="6">
    <source>
        <dbReference type="Proteomes" id="UP000679575"/>
    </source>
</evidence>
<evidence type="ECO:0000313" key="5">
    <source>
        <dbReference type="EMBL" id="QUN06424.1"/>
    </source>
</evidence>
<accession>A0ABX7YVV2</accession>
<reference evidence="5 6" key="1">
    <citation type="submission" date="2021-04" db="EMBL/GenBank/DDBJ databases">
        <title>Novel species identification of genus Shewanella.</title>
        <authorList>
            <person name="Liu G."/>
        </authorList>
    </citation>
    <scope>NUCLEOTIDE SEQUENCE [LARGE SCALE GENOMIC DNA]</scope>
    <source>
        <strain evidence="5 6">FJAT-54481</strain>
    </source>
</reference>
<sequence length="1291" mass="138586">MSSIIEGTLKGTPIGKLAFDALGINAWWEVDAGKFIKDSLIPSADAYSSDAYSQQQMSKNPIAARRSIYGRAMVSGSLTYINEAGDDNEYLYFILPLAAHKCDAVEEIWFDDVKAYSNGAMSSDYADHARVGIHLGDQTAADADFVAECSNWTTAHVGFGVTYLAVRLKYDPDFWTSGLPNVKALIRGKPIYDPRQDSTNGGSGTQRVDDDSTWAWSDNWALCVLDYTLFEAGIGALPSEVNFPSFAAAANDSDQLVQYNTSGDTEARYTCNGTCTQAQAPTSVLDQLLTAGAGMMSYISGQYHLWAGVYQGPYAIELTEADVAGNIELRPFNERANLFNAVKGTYVDPDSSYQQTDFPPYESSYYRAQDNDEYIASDIDLPFTQSVYTAQRMAKLKLELVRAGQQIVVPLNMVGLAITVGTVVKLTLPRLGIDAEYQVIDRNLDFGEPITVTLRQTGAALYDYAMGSYTDKPLVPGLNLPDPAVVPTPKNLAFEVFAADATQLGQLTWDAPGGISSYLYRIEIVMGDFTAYQANISGTVLAVPRIDAGNYTIKVWAINNFGNRSNNPATLALAVDTAPEVTSIDVVASLFELNITPQTTVTTATSTVFNVKGGLSNDIANATLIGTGKNVVWTGRMADTTYYLWAQTTNDYGQSAWFGPVQTKTSGDNSTLMDALAQSITESQLGQALLSKITLATEAGSSMADALAAAHKSIDDAKEQLLLAQNDISGQQQNGVEYDAKITVLDAARAEIDSRLGTVESNIGSIDSRVETVETTSTDNAERLTVVESSAEDSASRVVTLEQASASQAQSITDLETSDGTQNSRLTSVEQTNATQATQISNLTTSVGNNSSSITQLNQTTSAQAQSITDLETSDGTQNSRLTSVEQTNATQATQISNLTTSVGNNTSSITTLQQTDIDEAERVAQLKVEKDNASAEMLVQESVTAGQVQRTSLLEVRAGESESRIVELDNVTATQAIQITQLESTTGDNTAAIEQTAQTVADLDGNLQAMWKVSLGVTQDGKYYAAGFGSSIENTDQGLQSSFYVLANRFAILNQETGTSAVTTPFVVENGQVLMNTAMIENLQNKTLIQNLNGQMIAMSPGFGSSSQFIFWFGPDVGDLSNCTESAATLYMTTAGALRGRGTLFFGSLTSQNQSTDKTDTASVTIGPFSSDGGLITINASYLFSTQYQFAGTCPVSPVTPSVTIVLERKIGAATTWSTVMVKTIAGSFNCIQEGSDAIENENISDGWTYQDNLQTTSDRTYRLRISSRTINVSQGVIDEQLLGLISEES</sequence>
<keyword evidence="6" id="KW-1185">Reference proteome</keyword>
<proteinExistence type="predicted"/>
<evidence type="ECO:0000256" key="1">
    <source>
        <dbReference type="SAM" id="Coils"/>
    </source>
</evidence>
<feature type="domain" description="Tip attachment protein J central straight fiber" evidence="3">
    <location>
        <begin position="993"/>
        <end position="1098"/>
    </location>
</feature>
<dbReference type="InterPro" id="IPR057587">
    <property type="entry name" value="GpJ_Ig_second"/>
</dbReference>
<dbReference type="SUPFAM" id="SSF57997">
    <property type="entry name" value="Tropomyosin"/>
    <property type="match status" value="1"/>
</dbReference>
<feature type="domain" description="Tip attachment protein J second Ig-like" evidence="4">
    <location>
        <begin position="582"/>
        <end position="676"/>
    </location>
</feature>
<evidence type="ECO:0000259" key="4">
    <source>
        <dbReference type="Pfam" id="PF24489"/>
    </source>
</evidence>
<gene>
    <name evidence="5" type="ORF">KDN34_02875</name>
</gene>
<dbReference type="Pfam" id="PF24489">
    <property type="entry name" value="Ig_J_second"/>
    <property type="match status" value="1"/>
</dbReference>
<protein>
    <submittedName>
        <fullName evidence="5">DUF1983 domain-containing protein</fullName>
    </submittedName>
</protein>
<name>A0ABX7YVV2_9GAMM</name>
<dbReference type="InterPro" id="IPR053171">
    <property type="entry name" value="Viral_Tip_Attach_Protein"/>
</dbReference>